<accession>A0A086TDN2</accession>
<dbReference type="EMBL" id="JPKY01000009">
    <property type="protein sequence ID" value="KFH47464.1"/>
    <property type="molecule type" value="Genomic_DNA"/>
</dbReference>
<dbReference type="AlphaFoldDB" id="A0A086TDN2"/>
<dbReference type="PANTHER" id="PTHR43167">
    <property type="entry name" value="PUTATIVE (AFU_ORTHOLOGUE AFUA_6G01830)-RELATED"/>
    <property type="match status" value="1"/>
</dbReference>
<dbReference type="Gene3D" id="3.40.50.150">
    <property type="entry name" value="Vaccinia Virus protein VP39"/>
    <property type="match status" value="1"/>
</dbReference>
<dbReference type="SUPFAM" id="SSF53335">
    <property type="entry name" value="S-adenosyl-L-methionine-dependent methyltransferases"/>
    <property type="match status" value="1"/>
</dbReference>
<dbReference type="InterPro" id="IPR029063">
    <property type="entry name" value="SAM-dependent_MTases_sf"/>
</dbReference>
<dbReference type="HOGENOM" id="CLU_067676_7_0_1"/>
<keyword evidence="2" id="KW-1185">Reference proteome</keyword>
<dbReference type="Proteomes" id="UP000029964">
    <property type="component" value="Unassembled WGS sequence"/>
</dbReference>
<evidence type="ECO:0008006" key="3">
    <source>
        <dbReference type="Google" id="ProtNLM"/>
    </source>
</evidence>
<dbReference type="Pfam" id="PF13578">
    <property type="entry name" value="Methyltransf_24"/>
    <property type="match status" value="1"/>
</dbReference>
<comment type="caution">
    <text evidence="1">The sequence shown here is derived from an EMBL/GenBank/DDBJ whole genome shotgun (WGS) entry which is preliminary data.</text>
</comment>
<organism evidence="1 2">
    <name type="scientific">Hapsidospora chrysogenum (strain ATCC 11550 / CBS 779.69 / DSM 880 / IAM 14645 / JCM 23072 / IMI 49137)</name>
    <name type="common">Acremonium chrysogenum</name>
    <dbReference type="NCBI Taxonomy" id="857340"/>
    <lineage>
        <taxon>Eukaryota</taxon>
        <taxon>Fungi</taxon>
        <taxon>Dikarya</taxon>
        <taxon>Ascomycota</taxon>
        <taxon>Pezizomycotina</taxon>
        <taxon>Sordariomycetes</taxon>
        <taxon>Hypocreomycetidae</taxon>
        <taxon>Hypocreales</taxon>
        <taxon>Bionectriaceae</taxon>
        <taxon>Hapsidospora</taxon>
    </lineage>
</organism>
<proteinExistence type="predicted"/>
<evidence type="ECO:0000313" key="2">
    <source>
        <dbReference type="Proteomes" id="UP000029964"/>
    </source>
</evidence>
<evidence type="ECO:0000313" key="1">
    <source>
        <dbReference type="EMBL" id="KFH47464.1"/>
    </source>
</evidence>
<protein>
    <recommendedName>
        <fullName evidence="3">O-methyltransferase-like protein</fullName>
    </recommendedName>
</protein>
<reference evidence="2" key="1">
    <citation type="journal article" date="2014" name="Genome Announc.">
        <title>Genome sequence and annotation of Acremonium chrysogenum, producer of the beta-lactam antibiotic cephalosporin C.</title>
        <authorList>
            <person name="Terfehr D."/>
            <person name="Dahlmann T.A."/>
            <person name="Specht T."/>
            <person name="Zadra I."/>
            <person name="Kuernsteiner H."/>
            <person name="Kueck U."/>
        </authorList>
    </citation>
    <scope>NUCLEOTIDE SEQUENCE [LARGE SCALE GENOMIC DNA]</scope>
    <source>
        <strain evidence="2">ATCC 11550 / CBS 779.69 / DSM 880 / IAM 14645 / JCM 23072 / IMI 49137</strain>
    </source>
</reference>
<name>A0A086TDN2_HAPC1</name>
<gene>
    <name evidence="1" type="ORF">ACRE_016800</name>
</gene>
<dbReference type="PANTHER" id="PTHR43167:SF1">
    <property type="entry name" value="PUTATIVE (AFU_ORTHOLOGUE AFUA_6G01830)-RELATED"/>
    <property type="match status" value="1"/>
</dbReference>
<dbReference type="OrthoDB" id="4863010at2759"/>
<sequence length="237" mass="25062">MTDATTTIDTALASIKASPKALQVLRDLHQQALAEPAFVSTAQPITSAIDKFVALDPDKCALVYLLLRSSGARFVVEAGTSFGVSTIYLALAVGQNAAAASGAAAALGDSSSSGKVIATENEPTKSAKALTHWRTIGDEVEPWIDLREGDLRETLQSDLPAQIDFVLLDIWTPLALPALSRVHRNLRVGAMVVVDNFVLAAKGYTELQAFLDDPANGFKVTTAPYEGGLLIAVYLGH</sequence>